<dbReference type="EMBL" id="LNYU01000024">
    <property type="protein sequence ID" value="KTD63608.1"/>
    <property type="molecule type" value="Genomic_DNA"/>
</dbReference>
<name>A0A0W0Z399_9GAMM</name>
<dbReference type="PATRIC" id="fig|45074.5.peg.1105"/>
<proteinExistence type="predicted"/>
<dbReference type="AlphaFoldDB" id="A0A0W0Z399"/>
<evidence type="ECO:0000313" key="1">
    <source>
        <dbReference type="EMBL" id="KTD63608.1"/>
    </source>
</evidence>
<evidence type="ECO:0000313" key="2">
    <source>
        <dbReference type="Proteomes" id="UP000054703"/>
    </source>
</evidence>
<sequence>MTNKAKVFHGKHGAYQQTNFYGQSGGTVPKFRSEVHRTREERRLRDERMSFIEKIESSPGEAVKEKILLDFYSTLTPTPPSRIALQKEDHCNNLIKMHFTHAGNDENNVLDIMEMYSQALPKYGTFEDDQYHITFMSKMLSNYSDLGSDFVNYIETHHRPREFVIKDGKEYPLDGLMEIAAIAKILGDPDWLGGSGGNTGFIIKTEQDGHARAKAVIVDAGMGLPDFPIRQGSESKNIQIGGNQPFYIHFDHLTESQKNSFIGTLYKFINCDNLDTLIEFIVKREGAFNSQKDVRGNIITLLADADAEQMITKIKNNLERLSHTYSEELTLYKTSTNQSETIPITDFNIVIPESEAEQVAVPKPEQVAISQPEQVAISQPEQVAISQPEQVAVSQPEQVAVSQSEQVAVSQPEQVVVPQPEQVAVSQPEQLSALEPLRVVAPEPEPRQDPPARPANNSSWWPMLKTGAAALTLGATIAAVAYIGSRYSRSNNI</sequence>
<protein>
    <submittedName>
        <fullName evidence="1">Uncharacterized protein</fullName>
    </submittedName>
</protein>
<gene>
    <name evidence="1" type="ORF">Lsan_1041</name>
</gene>
<keyword evidence="2" id="KW-1185">Reference proteome</keyword>
<dbReference type="STRING" id="45074.Lsan_1041"/>
<comment type="caution">
    <text evidence="1">The sequence shown here is derived from an EMBL/GenBank/DDBJ whole genome shotgun (WGS) entry which is preliminary data.</text>
</comment>
<dbReference type="Proteomes" id="UP000054703">
    <property type="component" value="Unassembled WGS sequence"/>
</dbReference>
<organism evidence="1 2">
    <name type="scientific">Legionella santicrucis</name>
    <dbReference type="NCBI Taxonomy" id="45074"/>
    <lineage>
        <taxon>Bacteria</taxon>
        <taxon>Pseudomonadati</taxon>
        <taxon>Pseudomonadota</taxon>
        <taxon>Gammaproteobacteria</taxon>
        <taxon>Legionellales</taxon>
        <taxon>Legionellaceae</taxon>
        <taxon>Legionella</taxon>
    </lineage>
</organism>
<accession>A0A0W0Z399</accession>
<reference evidence="1 2" key="1">
    <citation type="submission" date="2015-11" db="EMBL/GenBank/DDBJ databases">
        <title>Genomic analysis of 38 Legionella species identifies large and diverse effector repertoires.</title>
        <authorList>
            <person name="Burstein D."/>
            <person name="Amaro F."/>
            <person name="Zusman T."/>
            <person name="Lifshitz Z."/>
            <person name="Cohen O."/>
            <person name="Gilbert J.A."/>
            <person name="Pupko T."/>
            <person name="Shuman H.A."/>
            <person name="Segal G."/>
        </authorList>
    </citation>
    <scope>NUCLEOTIDE SEQUENCE [LARGE SCALE GENOMIC DNA]</scope>
    <source>
        <strain evidence="1 2">SC-63-C7</strain>
    </source>
</reference>